<feature type="domain" description="AAA ATPase AAA+ lid" evidence="3">
    <location>
        <begin position="41"/>
        <end position="78"/>
    </location>
</feature>
<name>A0ABU6SHQ6_9FABA</name>
<evidence type="ECO:0000313" key="5">
    <source>
        <dbReference type="Proteomes" id="UP001341840"/>
    </source>
</evidence>
<reference evidence="4 5" key="1">
    <citation type="journal article" date="2023" name="Plants (Basel)">
        <title>Bridging the Gap: Combining Genomics and Transcriptomics Approaches to Understand Stylosanthes scabra, an Orphan Legume from the Brazilian Caatinga.</title>
        <authorList>
            <person name="Ferreira-Neto J.R.C."/>
            <person name="da Silva M.D."/>
            <person name="Binneck E."/>
            <person name="de Melo N.F."/>
            <person name="da Silva R.H."/>
            <person name="de Melo A.L.T.M."/>
            <person name="Pandolfi V."/>
            <person name="Bustamante F.O."/>
            <person name="Brasileiro-Vidal A.C."/>
            <person name="Benko-Iseppon A.M."/>
        </authorList>
    </citation>
    <scope>NUCLEOTIDE SEQUENCE [LARGE SCALE GENOMIC DNA]</scope>
    <source>
        <tissue evidence="4">Leaves</tissue>
    </source>
</reference>
<dbReference type="PANTHER" id="PTHR23077:SF171">
    <property type="entry name" value="NUCLEAR VALOSIN-CONTAINING PROTEIN-LIKE"/>
    <property type="match status" value="1"/>
</dbReference>
<evidence type="ECO:0000256" key="1">
    <source>
        <dbReference type="ARBA" id="ARBA00022741"/>
    </source>
</evidence>
<dbReference type="Pfam" id="PF17862">
    <property type="entry name" value="AAA_lid_3"/>
    <property type="match status" value="1"/>
</dbReference>
<dbReference type="EMBL" id="JASCZI010060771">
    <property type="protein sequence ID" value="MED6135894.1"/>
    <property type="molecule type" value="Genomic_DNA"/>
</dbReference>
<evidence type="ECO:0000256" key="2">
    <source>
        <dbReference type="ARBA" id="ARBA00022840"/>
    </source>
</evidence>
<keyword evidence="2" id="KW-0067">ATP-binding</keyword>
<dbReference type="PANTHER" id="PTHR23077">
    <property type="entry name" value="AAA-FAMILY ATPASE"/>
    <property type="match status" value="1"/>
</dbReference>
<evidence type="ECO:0000313" key="4">
    <source>
        <dbReference type="EMBL" id="MED6135894.1"/>
    </source>
</evidence>
<dbReference type="InterPro" id="IPR041569">
    <property type="entry name" value="AAA_lid_3"/>
</dbReference>
<gene>
    <name evidence="4" type="ORF">PIB30_050987</name>
</gene>
<dbReference type="Proteomes" id="UP001341840">
    <property type="component" value="Unassembled WGS sequence"/>
</dbReference>
<accession>A0ABU6SHQ6</accession>
<comment type="caution">
    <text evidence="4">The sequence shown here is derived from an EMBL/GenBank/DDBJ whole genome shotgun (WGS) entry which is preliminary data.</text>
</comment>
<proteinExistence type="predicted"/>
<keyword evidence="1" id="KW-0547">Nucleotide-binding</keyword>
<protein>
    <recommendedName>
        <fullName evidence="3">AAA ATPase AAA+ lid domain-containing protein</fullName>
    </recommendedName>
</protein>
<organism evidence="4 5">
    <name type="scientific">Stylosanthes scabra</name>
    <dbReference type="NCBI Taxonomy" id="79078"/>
    <lineage>
        <taxon>Eukaryota</taxon>
        <taxon>Viridiplantae</taxon>
        <taxon>Streptophyta</taxon>
        <taxon>Embryophyta</taxon>
        <taxon>Tracheophyta</taxon>
        <taxon>Spermatophyta</taxon>
        <taxon>Magnoliopsida</taxon>
        <taxon>eudicotyledons</taxon>
        <taxon>Gunneridae</taxon>
        <taxon>Pentapetalae</taxon>
        <taxon>rosids</taxon>
        <taxon>fabids</taxon>
        <taxon>Fabales</taxon>
        <taxon>Fabaceae</taxon>
        <taxon>Papilionoideae</taxon>
        <taxon>50 kb inversion clade</taxon>
        <taxon>dalbergioids sensu lato</taxon>
        <taxon>Dalbergieae</taxon>
        <taxon>Pterocarpus clade</taxon>
        <taxon>Stylosanthes</taxon>
    </lineage>
</organism>
<dbReference type="InterPro" id="IPR050168">
    <property type="entry name" value="AAA_ATPase_domain"/>
</dbReference>
<evidence type="ECO:0000259" key="3">
    <source>
        <dbReference type="Pfam" id="PF17862"/>
    </source>
</evidence>
<dbReference type="Gene3D" id="1.10.8.60">
    <property type="match status" value="1"/>
</dbReference>
<keyword evidence="5" id="KW-1185">Reference proteome</keyword>
<sequence>MVLSSAKAFLSLVLQIGLIGWMKLSSVLVDLARKKPLDSAVDLRAIAKACENFSGADLAELVDEAARAAIEEILTAVEGGSGDINTCMPRHFDIALSKVSSSVCPAERLRYKLLADRFKAS</sequence>